<proteinExistence type="predicted"/>
<protein>
    <recommendedName>
        <fullName evidence="3">histidine kinase</fullName>
        <ecNumber evidence="3">2.7.13.3</ecNumber>
    </recommendedName>
</protein>
<reference evidence="13 14" key="1">
    <citation type="submission" date="2019-04" db="EMBL/GenBank/DDBJ databases">
        <title>Chitiniphilus eburnea sp. nov., a novel chitinolytic bacterium isolated from aquaculture sludge.</title>
        <authorList>
            <person name="Sheng M."/>
        </authorList>
    </citation>
    <scope>NUCLEOTIDE SEQUENCE [LARGE SCALE GENOMIC DNA]</scope>
    <source>
        <strain evidence="13 14">HX-2-15</strain>
    </source>
</reference>
<dbReference type="InterPro" id="IPR005467">
    <property type="entry name" value="His_kinase_dom"/>
</dbReference>
<evidence type="ECO:0000256" key="8">
    <source>
        <dbReference type="ARBA" id="ARBA00022989"/>
    </source>
</evidence>
<dbReference type="PROSITE" id="PS50109">
    <property type="entry name" value="HIS_KIN"/>
    <property type="match status" value="1"/>
</dbReference>
<dbReference type="InterPro" id="IPR013727">
    <property type="entry name" value="2CSK_N"/>
</dbReference>
<keyword evidence="14" id="KW-1185">Reference proteome</keyword>
<keyword evidence="10" id="KW-0472">Membrane</keyword>
<dbReference type="PRINTS" id="PR00344">
    <property type="entry name" value="BCTRLSENSOR"/>
</dbReference>
<keyword evidence="4" id="KW-0597">Phosphoprotein</keyword>
<feature type="domain" description="Histidine kinase" evidence="11">
    <location>
        <begin position="248"/>
        <end position="461"/>
    </location>
</feature>
<comment type="catalytic activity">
    <reaction evidence="1">
        <text>ATP + protein L-histidine = ADP + protein N-phospho-L-histidine.</text>
        <dbReference type="EC" id="2.7.13.3"/>
    </reaction>
</comment>
<keyword evidence="5" id="KW-0808">Transferase</keyword>
<dbReference type="GO" id="GO:0005886">
    <property type="term" value="C:plasma membrane"/>
    <property type="evidence" value="ECO:0007669"/>
    <property type="project" value="TreeGrafter"/>
</dbReference>
<evidence type="ECO:0000256" key="3">
    <source>
        <dbReference type="ARBA" id="ARBA00012438"/>
    </source>
</evidence>
<comment type="caution">
    <text evidence="13">The sequence shown here is derived from an EMBL/GenBank/DDBJ whole genome shotgun (WGS) entry which is preliminary data.</text>
</comment>
<evidence type="ECO:0000256" key="1">
    <source>
        <dbReference type="ARBA" id="ARBA00000085"/>
    </source>
</evidence>
<feature type="domain" description="HAMP" evidence="12">
    <location>
        <begin position="188"/>
        <end position="240"/>
    </location>
</feature>
<dbReference type="PANTHER" id="PTHR45436">
    <property type="entry name" value="SENSOR HISTIDINE KINASE YKOH"/>
    <property type="match status" value="1"/>
</dbReference>
<dbReference type="InterPro" id="IPR003660">
    <property type="entry name" value="HAMP_dom"/>
</dbReference>
<gene>
    <name evidence="13" type="ORF">FAZ21_04995</name>
</gene>
<evidence type="ECO:0000256" key="6">
    <source>
        <dbReference type="ARBA" id="ARBA00022692"/>
    </source>
</evidence>
<dbReference type="CDD" id="cd00082">
    <property type="entry name" value="HisKA"/>
    <property type="match status" value="1"/>
</dbReference>
<dbReference type="SUPFAM" id="SSF55874">
    <property type="entry name" value="ATPase domain of HSP90 chaperone/DNA topoisomerase II/histidine kinase"/>
    <property type="match status" value="1"/>
</dbReference>
<evidence type="ECO:0000259" key="11">
    <source>
        <dbReference type="PROSITE" id="PS50109"/>
    </source>
</evidence>
<evidence type="ECO:0000313" key="13">
    <source>
        <dbReference type="EMBL" id="TJZ76134.1"/>
    </source>
</evidence>
<dbReference type="Pfam" id="PF08521">
    <property type="entry name" value="2CSK_N"/>
    <property type="match status" value="1"/>
</dbReference>
<evidence type="ECO:0000256" key="7">
    <source>
        <dbReference type="ARBA" id="ARBA00022777"/>
    </source>
</evidence>
<evidence type="ECO:0000313" key="14">
    <source>
        <dbReference type="Proteomes" id="UP000310016"/>
    </source>
</evidence>
<name>A0A4U0QJ96_9NEIS</name>
<dbReference type="GO" id="GO:0000155">
    <property type="term" value="F:phosphorelay sensor kinase activity"/>
    <property type="evidence" value="ECO:0007669"/>
    <property type="project" value="InterPro"/>
</dbReference>
<dbReference type="InterPro" id="IPR036890">
    <property type="entry name" value="HATPase_C_sf"/>
</dbReference>
<dbReference type="InterPro" id="IPR036097">
    <property type="entry name" value="HisK_dim/P_sf"/>
</dbReference>
<dbReference type="RefSeq" id="WP_136772185.1">
    <property type="nucleotide sequence ID" value="NZ_SUMF01000003.1"/>
</dbReference>
<dbReference type="CDD" id="cd00075">
    <property type="entry name" value="HATPase"/>
    <property type="match status" value="1"/>
</dbReference>
<dbReference type="EMBL" id="SUMF01000003">
    <property type="protein sequence ID" value="TJZ76134.1"/>
    <property type="molecule type" value="Genomic_DNA"/>
</dbReference>
<dbReference type="PROSITE" id="PS50885">
    <property type="entry name" value="HAMP"/>
    <property type="match status" value="1"/>
</dbReference>
<evidence type="ECO:0000256" key="9">
    <source>
        <dbReference type="ARBA" id="ARBA00023012"/>
    </source>
</evidence>
<keyword evidence="7" id="KW-0418">Kinase</keyword>
<keyword evidence="9" id="KW-0902">Two-component regulatory system</keyword>
<dbReference type="Gene3D" id="3.30.565.10">
    <property type="entry name" value="Histidine kinase-like ATPase, C-terminal domain"/>
    <property type="match status" value="1"/>
</dbReference>
<evidence type="ECO:0000256" key="10">
    <source>
        <dbReference type="ARBA" id="ARBA00023136"/>
    </source>
</evidence>
<dbReference type="InterPro" id="IPR050428">
    <property type="entry name" value="TCS_sensor_his_kinase"/>
</dbReference>
<dbReference type="EC" id="2.7.13.3" evidence="3"/>
<dbReference type="OrthoDB" id="8583694at2"/>
<dbReference type="SMART" id="SM00387">
    <property type="entry name" value="HATPase_c"/>
    <property type="match status" value="1"/>
</dbReference>
<dbReference type="Gene3D" id="1.10.287.130">
    <property type="match status" value="1"/>
</dbReference>
<sequence length="462" mass="50622">MKTRGTLRWQLTVSLLLPLLLVLVVDAVLTYHHSLQAAHAAFDRTLFTSAKSIADGTRIRHGKLNVDLPNLSLESLEGAASVRVFYRVDDASGRHLTGYRDLPPPDAVPVFYRPVYYDAAYQGETIRLIALRQPVHDVASAQTRVISVLVGESGEMRRAFARHMLVKTVWRQALLGLLVIAIVLAALHRGLQPLRALSAEVSARREDDLAPFRTPGRPSELAPLVRALNQYVARLRRMLATHRRFFADAAHQLKTPLAVLRAQVELAEREPELAGMRQRLTTMRCSLEDASRGVAQLLALARLENERGNALPVVALDLAEAVRQCALEWAPVTHRRRVDLALQDVVPVRFLGNPQLLQELIGNLIDNAIRYAGSGCTLALGTASLGGQAVLIVRDNGPGIPASERELVFQRFHRGSTARGEGSGLGLAIVAEIAGQHQGRVVLGDTLGGGLTVRVYWPRLLS</sequence>
<dbReference type="InterPro" id="IPR004358">
    <property type="entry name" value="Sig_transdc_His_kin-like_C"/>
</dbReference>
<keyword evidence="8" id="KW-1133">Transmembrane helix</keyword>
<evidence type="ECO:0000256" key="2">
    <source>
        <dbReference type="ARBA" id="ARBA00004370"/>
    </source>
</evidence>
<comment type="subcellular location">
    <subcellularLocation>
        <location evidence="2">Membrane</location>
    </subcellularLocation>
</comment>
<dbReference type="Proteomes" id="UP000310016">
    <property type="component" value="Unassembled WGS sequence"/>
</dbReference>
<evidence type="ECO:0000256" key="5">
    <source>
        <dbReference type="ARBA" id="ARBA00022679"/>
    </source>
</evidence>
<dbReference type="SMART" id="SM00388">
    <property type="entry name" value="HisKA"/>
    <property type="match status" value="1"/>
</dbReference>
<dbReference type="InterPro" id="IPR003594">
    <property type="entry name" value="HATPase_dom"/>
</dbReference>
<accession>A0A4U0QJ96</accession>
<dbReference type="InterPro" id="IPR003661">
    <property type="entry name" value="HisK_dim/P_dom"/>
</dbReference>
<dbReference type="SUPFAM" id="SSF47384">
    <property type="entry name" value="Homodimeric domain of signal transducing histidine kinase"/>
    <property type="match status" value="1"/>
</dbReference>
<dbReference type="PANTHER" id="PTHR45436:SF1">
    <property type="entry name" value="SENSOR PROTEIN QSEC"/>
    <property type="match status" value="1"/>
</dbReference>
<evidence type="ECO:0000259" key="12">
    <source>
        <dbReference type="PROSITE" id="PS50885"/>
    </source>
</evidence>
<keyword evidence="6" id="KW-0812">Transmembrane</keyword>
<evidence type="ECO:0000256" key="4">
    <source>
        <dbReference type="ARBA" id="ARBA00022553"/>
    </source>
</evidence>
<dbReference type="AlphaFoldDB" id="A0A4U0QJ96"/>
<organism evidence="13 14">
    <name type="scientific">Chitiniphilus eburneus</name>
    <dbReference type="NCBI Taxonomy" id="2571148"/>
    <lineage>
        <taxon>Bacteria</taxon>
        <taxon>Pseudomonadati</taxon>
        <taxon>Pseudomonadota</taxon>
        <taxon>Betaproteobacteria</taxon>
        <taxon>Neisseriales</taxon>
        <taxon>Chitinibacteraceae</taxon>
        <taxon>Chitiniphilus</taxon>
    </lineage>
</organism>
<dbReference type="Pfam" id="PF02518">
    <property type="entry name" value="HATPase_c"/>
    <property type="match status" value="1"/>
</dbReference>
<dbReference type="Pfam" id="PF00512">
    <property type="entry name" value="HisKA"/>
    <property type="match status" value="1"/>
</dbReference>